<dbReference type="EMBL" id="JH159155">
    <property type="protein sequence ID" value="EGZ16332.1"/>
    <property type="molecule type" value="Genomic_DNA"/>
</dbReference>
<evidence type="ECO:0000256" key="1">
    <source>
        <dbReference type="SAM" id="MobiDB-lite"/>
    </source>
</evidence>
<dbReference type="InParanoid" id="G4ZPM0"/>
<reference evidence="2 3" key="1">
    <citation type="journal article" date="2006" name="Science">
        <title>Phytophthora genome sequences uncover evolutionary origins and mechanisms of pathogenesis.</title>
        <authorList>
            <person name="Tyler B.M."/>
            <person name="Tripathy S."/>
            <person name="Zhang X."/>
            <person name="Dehal P."/>
            <person name="Jiang R.H."/>
            <person name="Aerts A."/>
            <person name="Arredondo F.D."/>
            <person name="Baxter L."/>
            <person name="Bensasson D."/>
            <person name="Beynon J.L."/>
            <person name="Chapman J."/>
            <person name="Damasceno C.M."/>
            <person name="Dorrance A.E."/>
            <person name="Dou D."/>
            <person name="Dickerman A.W."/>
            <person name="Dubchak I.L."/>
            <person name="Garbelotto M."/>
            <person name="Gijzen M."/>
            <person name="Gordon S.G."/>
            <person name="Govers F."/>
            <person name="Grunwald N.J."/>
            <person name="Huang W."/>
            <person name="Ivors K.L."/>
            <person name="Jones R.W."/>
            <person name="Kamoun S."/>
            <person name="Krampis K."/>
            <person name="Lamour K.H."/>
            <person name="Lee M.K."/>
            <person name="McDonald W.H."/>
            <person name="Medina M."/>
            <person name="Meijer H.J."/>
            <person name="Nordberg E.K."/>
            <person name="Maclean D.J."/>
            <person name="Ospina-Giraldo M.D."/>
            <person name="Morris P.F."/>
            <person name="Phuntumart V."/>
            <person name="Putnam N.H."/>
            <person name="Rash S."/>
            <person name="Rose J.K."/>
            <person name="Sakihama Y."/>
            <person name="Salamov A.A."/>
            <person name="Savidor A."/>
            <person name="Scheuring C.F."/>
            <person name="Smith B.M."/>
            <person name="Sobral B.W."/>
            <person name="Terry A."/>
            <person name="Torto-Alalibo T.A."/>
            <person name="Win J."/>
            <person name="Xu Z."/>
            <person name="Zhang H."/>
            <person name="Grigoriev I.V."/>
            <person name="Rokhsar D.S."/>
            <person name="Boore J.L."/>
        </authorList>
    </citation>
    <scope>NUCLEOTIDE SEQUENCE [LARGE SCALE GENOMIC DNA]</scope>
    <source>
        <strain evidence="2 3">P6497</strain>
    </source>
</reference>
<name>G4ZPM0_PHYSP</name>
<dbReference type="GeneID" id="20646829"/>
<dbReference type="SMR" id="G4ZPM0"/>
<organism evidence="2 3">
    <name type="scientific">Phytophthora sojae (strain P6497)</name>
    <name type="common">Soybean stem and root rot agent</name>
    <name type="synonym">Phytophthora megasperma f. sp. glycines</name>
    <dbReference type="NCBI Taxonomy" id="1094619"/>
    <lineage>
        <taxon>Eukaryota</taxon>
        <taxon>Sar</taxon>
        <taxon>Stramenopiles</taxon>
        <taxon>Oomycota</taxon>
        <taxon>Peronosporomycetes</taxon>
        <taxon>Peronosporales</taxon>
        <taxon>Peronosporaceae</taxon>
        <taxon>Phytophthora</taxon>
    </lineage>
</organism>
<dbReference type="Proteomes" id="UP000002640">
    <property type="component" value="Unassembled WGS sequence"/>
</dbReference>
<dbReference type="AlphaFoldDB" id="G4ZPM0"/>
<proteinExistence type="predicted"/>
<feature type="compositionally biased region" description="Low complexity" evidence="1">
    <location>
        <begin position="181"/>
        <end position="191"/>
    </location>
</feature>
<protein>
    <submittedName>
        <fullName evidence="2">Uncharacterized protein</fullName>
    </submittedName>
</protein>
<gene>
    <name evidence="2" type="ORF">PHYSODRAFT_334524</name>
</gene>
<accession>G4ZPM0</accession>
<feature type="region of interest" description="Disordered" evidence="1">
    <location>
        <begin position="181"/>
        <end position="204"/>
    </location>
</feature>
<evidence type="ECO:0000313" key="3">
    <source>
        <dbReference type="Proteomes" id="UP000002640"/>
    </source>
</evidence>
<dbReference type="KEGG" id="psoj:PHYSODRAFT_334524"/>
<sequence>MSYVLRVRQEFTFNSAPAIAIEAYSARFCRHGLSIMHCKRVDRTARLRAGSTDANFNMDFSSNISPRAVPSCTSYFDLLSAVQGLTSFANAHWHEPMARVMYRVREFVTANMDADPAHSADRVERTLDEVDRFLGDAFAPLASDSPYWWREFSTTAAQIGFSSVAWSLALAELAQAPARHAAPMHARNARPPSAPAPARPRAMSERPAGIPEHIRRLIPRDADEIEPCLKFFGGGMCAGGSRSTCTAPGRTHVWPSALPDALTAFITQRFGGRRIPRARRS</sequence>
<keyword evidence="3" id="KW-1185">Reference proteome</keyword>
<evidence type="ECO:0000313" key="2">
    <source>
        <dbReference type="EMBL" id="EGZ16332.1"/>
    </source>
</evidence>
<dbReference type="RefSeq" id="XP_009530081.1">
    <property type="nucleotide sequence ID" value="XM_009531786.1"/>
</dbReference>